<gene>
    <name evidence="1" type="ORF">H5410_047988</name>
</gene>
<sequence length="471" mass="52939">MEEGFHQALLIKFSHEQIDIQELRKLLPTKLGSQGCCLVRWLALRHRFLRFDRYDDYVLGAAKPKFFHGDLLLLSIMSAVGKPIAIDKATQEKSRPSTTRLPQRMKLQYVDEKFGKIMDHFQKFVYDNCHVIVPFVSTKAVTKADQGDAREILDANFSFVLVPVAKAARAGNEKLEATCHSQAEKFVGENNVSSPNQQRNSLPRINVGNRAVNRDDDERDLVVQLATVAAKPGESVGEEHTSLTDATIGSPIRNTMQQIVASQATNSSARAIVPKEYKRFLPYHWNCWVSIMGIPGSSQCLQGMTTMLRKEQQGVTRALRWADIVDEEEERGLPSIDVAAILGDHLMSFDVESTYHAISKMESHNRVNKIQKNEEKVMNFHPRGGGGRGDLKEKKYVLVGLWNRWKSLKTQKAAPFLSLTFLAIVNMASLFEDRLATKAMKGRLVSPFAIADEAIAFHNADTKLKIYKAIT</sequence>
<dbReference type="Proteomes" id="UP000824120">
    <property type="component" value="Chromosome 9"/>
</dbReference>
<evidence type="ECO:0000313" key="1">
    <source>
        <dbReference type="EMBL" id="KAG5587554.1"/>
    </source>
</evidence>
<name>A0A9J5XIP0_SOLCO</name>
<evidence type="ECO:0000313" key="2">
    <source>
        <dbReference type="Proteomes" id="UP000824120"/>
    </source>
</evidence>
<dbReference type="AlphaFoldDB" id="A0A9J5XIP0"/>
<comment type="caution">
    <text evidence="1">The sequence shown here is derived from an EMBL/GenBank/DDBJ whole genome shotgun (WGS) entry which is preliminary data.</text>
</comment>
<dbReference type="EMBL" id="JACXVP010000009">
    <property type="protein sequence ID" value="KAG5587554.1"/>
    <property type="molecule type" value="Genomic_DNA"/>
</dbReference>
<proteinExistence type="predicted"/>
<accession>A0A9J5XIP0</accession>
<protein>
    <submittedName>
        <fullName evidence="1">Uncharacterized protein</fullName>
    </submittedName>
</protein>
<reference evidence="1 2" key="1">
    <citation type="submission" date="2020-09" db="EMBL/GenBank/DDBJ databases">
        <title>De no assembly of potato wild relative species, Solanum commersonii.</title>
        <authorList>
            <person name="Cho K."/>
        </authorList>
    </citation>
    <scope>NUCLEOTIDE SEQUENCE [LARGE SCALE GENOMIC DNA]</scope>
    <source>
        <strain evidence="1">LZ3.2</strain>
        <tissue evidence="1">Leaf</tissue>
    </source>
</reference>
<organism evidence="1 2">
    <name type="scientific">Solanum commersonii</name>
    <name type="common">Commerson's wild potato</name>
    <name type="synonym">Commerson's nightshade</name>
    <dbReference type="NCBI Taxonomy" id="4109"/>
    <lineage>
        <taxon>Eukaryota</taxon>
        <taxon>Viridiplantae</taxon>
        <taxon>Streptophyta</taxon>
        <taxon>Embryophyta</taxon>
        <taxon>Tracheophyta</taxon>
        <taxon>Spermatophyta</taxon>
        <taxon>Magnoliopsida</taxon>
        <taxon>eudicotyledons</taxon>
        <taxon>Gunneridae</taxon>
        <taxon>Pentapetalae</taxon>
        <taxon>asterids</taxon>
        <taxon>lamiids</taxon>
        <taxon>Solanales</taxon>
        <taxon>Solanaceae</taxon>
        <taxon>Solanoideae</taxon>
        <taxon>Solaneae</taxon>
        <taxon>Solanum</taxon>
    </lineage>
</organism>
<keyword evidence="2" id="KW-1185">Reference proteome</keyword>